<dbReference type="Pfam" id="PF05270">
    <property type="entry name" value="AbfB"/>
    <property type="match status" value="1"/>
</dbReference>
<dbReference type="PANTHER" id="PTHR47447:SF24">
    <property type="entry name" value="PENTATRICOPEPTIDE REPEAT-CONTAINING PROTEIN"/>
    <property type="match status" value="1"/>
</dbReference>
<dbReference type="InterPro" id="IPR007934">
    <property type="entry name" value="AbfB_ABD"/>
</dbReference>
<protein>
    <recommendedName>
        <fullName evidence="3">Alpha-L-arabinofuranosidase B arabinose-binding domain-containing protein</fullName>
    </recommendedName>
</protein>
<evidence type="ECO:0000259" key="3">
    <source>
        <dbReference type="Pfam" id="PF05270"/>
    </source>
</evidence>
<reference evidence="5 6" key="2">
    <citation type="submission" date="2024-05" db="EMBL/GenBank/DDBJ databases">
        <authorList>
            <person name="Chen Y."/>
            <person name="Shah S."/>
            <person name="Dougan E. K."/>
            <person name="Thang M."/>
            <person name="Chan C."/>
        </authorList>
    </citation>
    <scope>NUCLEOTIDE SEQUENCE [LARGE SCALE GENOMIC DNA]</scope>
</reference>
<dbReference type="Proteomes" id="UP001152797">
    <property type="component" value="Unassembled WGS sequence"/>
</dbReference>
<gene>
    <name evidence="4" type="ORF">C1SCF055_LOCUS25876</name>
</gene>
<dbReference type="Gene3D" id="2.80.10.50">
    <property type="match status" value="1"/>
</dbReference>
<feature type="domain" description="Alpha-L-arabinofuranosidase B arabinose-binding" evidence="3">
    <location>
        <begin position="280"/>
        <end position="339"/>
    </location>
</feature>
<keyword evidence="2" id="KW-0175">Coiled coil</keyword>
<feature type="coiled-coil region" evidence="2">
    <location>
        <begin position="90"/>
        <end position="131"/>
    </location>
</feature>
<dbReference type="InterPro" id="IPR011990">
    <property type="entry name" value="TPR-like_helical_dom_sf"/>
</dbReference>
<evidence type="ECO:0000313" key="6">
    <source>
        <dbReference type="Proteomes" id="UP001152797"/>
    </source>
</evidence>
<evidence type="ECO:0000256" key="1">
    <source>
        <dbReference type="ARBA" id="ARBA00022737"/>
    </source>
</evidence>
<dbReference type="SUPFAM" id="SSF110221">
    <property type="entry name" value="AbfB domain"/>
    <property type="match status" value="1"/>
</dbReference>
<dbReference type="GO" id="GO:0046373">
    <property type="term" value="P:L-arabinose metabolic process"/>
    <property type="evidence" value="ECO:0007669"/>
    <property type="project" value="InterPro"/>
</dbReference>
<evidence type="ECO:0000313" key="4">
    <source>
        <dbReference type="EMBL" id="CAI3999699.1"/>
    </source>
</evidence>
<dbReference type="OrthoDB" id="443644at2759"/>
<evidence type="ECO:0000256" key="2">
    <source>
        <dbReference type="SAM" id="Coils"/>
    </source>
</evidence>
<dbReference type="EMBL" id="CAMXCT010002668">
    <property type="protein sequence ID" value="CAI3999699.1"/>
    <property type="molecule type" value="Genomic_DNA"/>
</dbReference>
<dbReference type="AlphaFoldDB" id="A0A9P1CXT4"/>
<keyword evidence="6" id="KW-1185">Reference proteome</keyword>
<organism evidence="4">
    <name type="scientific">Cladocopium goreaui</name>
    <dbReference type="NCBI Taxonomy" id="2562237"/>
    <lineage>
        <taxon>Eukaryota</taxon>
        <taxon>Sar</taxon>
        <taxon>Alveolata</taxon>
        <taxon>Dinophyceae</taxon>
        <taxon>Suessiales</taxon>
        <taxon>Symbiodiniaceae</taxon>
        <taxon>Cladocopium</taxon>
    </lineage>
</organism>
<keyword evidence="1" id="KW-0677">Repeat</keyword>
<name>A0A9P1CXT4_9DINO</name>
<dbReference type="Gene3D" id="1.25.40.10">
    <property type="entry name" value="Tetratricopeptide repeat domain"/>
    <property type="match status" value="2"/>
</dbReference>
<dbReference type="GO" id="GO:0046556">
    <property type="term" value="F:alpha-L-arabinofuranosidase activity"/>
    <property type="evidence" value="ECO:0007669"/>
    <property type="project" value="InterPro"/>
</dbReference>
<dbReference type="EMBL" id="CAMXCT030002668">
    <property type="protein sequence ID" value="CAL4787011.1"/>
    <property type="molecule type" value="Genomic_DNA"/>
</dbReference>
<evidence type="ECO:0000313" key="5">
    <source>
        <dbReference type="EMBL" id="CAL4787011.1"/>
    </source>
</evidence>
<sequence>MPFLFQQGLFDDQPEAVAGDVEVEWSDGFQAAADEEGDLQSRLRVLRTQRAELQAKLQRGAQRENEVLTSKVVSAQQEFLALQGEFKTIKEEYNQQLEGLRSELEEQQGAADRADRRVKCAEDLVRFHQEQRRMMASHWKQQCQVKDESIRNLNRRLIEYSTDWQHLGLQRQTEAGLSHEYFCLDDRHQRLLDRQQKLQVMTSRLRLQARLEEVEAQGQLEANDLHSGDLGPQEPWRSFPLGTPCSFECAALPGHTLRPREARAAGRRFNFWVAEEAPAEAAATDFVLEMGLLGEGFSIRWLQHPLDYVRVQSDHFILSPYDGTQRFRGDATFELRRGELEGTATAAAGSGDCDWVCLMLAKRPGLYAHVEKEGQIVAKPYCYLGREAFHFKLLQRGSLPCASLLWDVSEPSMGLNGSTVSTVPATSSRPSGPSEDLTLKFLPTFSLPAYDLHRLALPAAPAKSEQRKTTETCAGDCAEQAAREAEAARDSEDQILPPRVSLALGKLREKRQSYEVRREAQLRRRIFAAATGAWQEALEALRLHLPLAPQLLPLGATVNGCAKATQWRWAQELLGVPETVRLQHSLVLCNSVLSACRDGRDARASWPRGLQLLQAARRMALRPDVVSHSTALLGCSENWPWSLQLLELAEANQIGFNSALTALRSDAWDMASELLQNMQQCSHLPDVFAFTIAIGFNTDSDTCWRQGMEMMEMLMEERQVKPNSATLNSLIETCERSCEWPLTLWLLHDHQLPRATAVTYSAAMMTCIQGSLWTLALQLLEEMRQVGLQRDLVALGSGLAAAEMGREWRTGLDILQQLFLTEVLPSQMVYGSAVACCQSQWAWALQLLGHMESLRRGLRPDLVTMTSALLSLAAAAQWQRAMQLLRHGGFAVNFLSFYAVLRACEDRHEHLQVLRLFPSIHDITMDTFREESGRRLSVRSPEGL</sequence>
<reference evidence="4" key="1">
    <citation type="submission" date="2022-10" db="EMBL/GenBank/DDBJ databases">
        <authorList>
            <person name="Chen Y."/>
            <person name="Dougan E. K."/>
            <person name="Chan C."/>
            <person name="Rhodes N."/>
            <person name="Thang M."/>
        </authorList>
    </citation>
    <scope>NUCLEOTIDE SEQUENCE</scope>
</reference>
<comment type="caution">
    <text evidence="4">The sequence shown here is derived from an EMBL/GenBank/DDBJ whole genome shotgun (WGS) entry which is preliminary data.</text>
</comment>
<proteinExistence type="predicted"/>
<dbReference type="EMBL" id="CAMXCT020002668">
    <property type="protein sequence ID" value="CAL1153074.1"/>
    <property type="molecule type" value="Genomic_DNA"/>
</dbReference>
<dbReference type="InterPro" id="IPR036195">
    <property type="entry name" value="AbfB_ABD_sf"/>
</dbReference>
<dbReference type="PANTHER" id="PTHR47447">
    <property type="entry name" value="OS03G0856100 PROTEIN"/>
    <property type="match status" value="1"/>
</dbReference>
<accession>A0A9P1CXT4</accession>